<proteinExistence type="predicted"/>
<dbReference type="InterPro" id="IPR006342">
    <property type="entry name" value="FkbM_mtfrase"/>
</dbReference>
<dbReference type="Gene3D" id="3.40.50.150">
    <property type="entry name" value="Vaccinia Virus protein VP39"/>
    <property type="match status" value="1"/>
</dbReference>
<dbReference type="RefSeq" id="WP_119436396.1">
    <property type="nucleotide sequence ID" value="NZ_QWGR01000002.1"/>
</dbReference>
<dbReference type="NCBIfam" id="TIGR01444">
    <property type="entry name" value="fkbM_fam"/>
    <property type="match status" value="1"/>
</dbReference>
<evidence type="ECO:0000313" key="2">
    <source>
        <dbReference type="EMBL" id="RIJ49708.1"/>
    </source>
</evidence>
<dbReference type="Pfam" id="PF05050">
    <property type="entry name" value="Methyltransf_21"/>
    <property type="match status" value="1"/>
</dbReference>
<dbReference type="GO" id="GO:0032259">
    <property type="term" value="P:methylation"/>
    <property type="evidence" value="ECO:0007669"/>
    <property type="project" value="UniProtKB-KW"/>
</dbReference>
<dbReference type="InterPro" id="IPR029063">
    <property type="entry name" value="SAM-dependent_MTases_sf"/>
</dbReference>
<reference evidence="2 3" key="1">
    <citation type="submission" date="2018-08" db="EMBL/GenBank/DDBJ databases">
        <title>Pallidiluteibacterium maritimus gen. nov., sp. nov., isolated from coastal sediment.</title>
        <authorList>
            <person name="Zhou L.Y."/>
        </authorList>
    </citation>
    <scope>NUCLEOTIDE SEQUENCE [LARGE SCALE GENOMIC DNA]</scope>
    <source>
        <strain evidence="2 3">XSD2</strain>
    </source>
</reference>
<dbReference type="GO" id="GO:0008168">
    <property type="term" value="F:methyltransferase activity"/>
    <property type="evidence" value="ECO:0007669"/>
    <property type="project" value="UniProtKB-KW"/>
</dbReference>
<keyword evidence="2" id="KW-0808">Transferase</keyword>
<dbReference type="OrthoDB" id="9812600at2"/>
<keyword evidence="3" id="KW-1185">Reference proteome</keyword>
<gene>
    <name evidence="2" type="ORF">D1614_02915</name>
</gene>
<name>A0A399T1L4_9BACT</name>
<evidence type="ECO:0000313" key="3">
    <source>
        <dbReference type="Proteomes" id="UP000265926"/>
    </source>
</evidence>
<sequence>MTPIGQFCKKLFPFVYFPLERLNNYFNRSIYVVDDLGYSFKKYVSEKNLEQVMVDLKVNLDDYSQKTVDIISERVLNYPDKRYNVKVSPSKKNVIGGLLEEEKKEVSIGRMKTRELVLEHKYIEESIFYYYHGLTLLPEGVRSYIENEDFIDLGAYVGDSAIALNSFHYRKIYSVEMSLSSIEKYILNLSENNIPKGKYEILNYAISSDKNLHIPNFSSGGLSLKKEIIKDKETVPVESKSLDEIIKEYQIKPRFIKADIEGALMDCLTLGIASIKKFRPVLSLAIYHNPIEFFEAKPFLEKHLDNYVFLIRKLNSKIYNNHCHAETTLLAYPIEAL</sequence>
<organism evidence="2 3">
    <name type="scientific">Maribellus luteus</name>
    <dbReference type="NCBI Taxonomy" id="2305463"/>
    <lineage>
        <taxon>Bacteria</taxon>
        <taxon>Pseudomonadati</taxon>
        <taxon>Bacteroidota</taxon>
        <taxon>Bacteroidia</taxon>
        <taxon>Marinilabiliales</taxon>
        <taxon>Prolixibacteraceae</taxon>
        <taxon>Maribellus</taxon>
    </lineage>
</organism>
<comment type="caution">
    <text evidence="2">The sequence shown here is derived from an EMBL/GenBank/DDBJ whole genome shotgun (WGS) entry which is preliminary data.</text>
</comment>
<feature type="domain" description="Methyltransferase FkbM" evidence="1">
    <location>
        <begin position="152"/>
        <end position="303"/>
    </location>
</feature>
<dbReference type="AlphaFoldDB" id="A0A399T1L4"/>
<dbReference type="Proteomes" id="UP000265926">
    <property type="component" value="Unassembled WGS sequence"/>
</dbReference>
<dbReference type="SUPFAM" id="SSF53335">
    <property type="entry name" value="S-adenosyl-L-methionine-dependent methyltransferases"/>
    <property type="match status" value="1"/>
</dbReference>
<evidence type="ECO:0000259" key="1">
    <source>
        <dbReference type="Pfam" id="PF05050"/>
    </source>
</evidence>
<keyword evidence="2" id="KW-0489">Methyltransferase</keyword>
<accession>A0A399T1L4</accession>
<dbReference type="EMBL" id="QWGR01000002">
    <property type="protein sequence ID" value="RIJ49708.1"/>
    <property type="molecule type" value="Genomic_DNA"/>
</dbReference>
<protein>
    <submittedName>
        <fullName evidence="2">FkbM family methyltransferase</fullName>
    </submittedName>
</protein>